<sequence length="70" mass="8205">MLFWLAMPAGLDPQEVVNIFARSYDSRSWISTIVDLLFNNNVFHWVSKKEKNMNLNKKINFFLLVVPSCL</sequence>
<accession>A0ABM9IDE2</accession>
<dbReference type="Proteomes" id="UP001161497">
    <property type="component" value="Chromosome"/>
</dbReference>
<organism evidence="1 2">
    <name type="scientific">Candidatus Methylacidiphilum fumarolicum</name>
    <dbReference type="NCBI Taxonomy" id="591154"/>
    <lineage>
        <taxon>Bacteria</taxon>
        <taxon>Pseudomonadati</taxon>
        <taxon>Verrucomicrobiota</taxon>
        <taxon>Methylacidiphilae</taxon>
        <taxon>Methylacidiphilales</taxon>
        <taxon>Methylacidiphilaceae</taxon>
        <taxon>Methylacidiphilum (ex Ratnadevi et al. 2023)</taxon>
    </lineage>
</organism>
<keyword evidence="2" id="KW-1185">Reference proteome</keyword>
<reference evidence="1" key="1">
    <citation type="submission" date="2023-03" db="EMBL/GenBank/DDBJ databases">
        <authorList>
            <person name="Cremers G."/>
            <person name="Picone N."/>
        </authorList>
    </citation>
    <scope>NUCLEOTIDE SEQUENCE</scope>
    <source>
        <strain evidence="1">Sample_alias</strain>
    </source>
</reference>
<dbReference type="EMBL" id="OX458932">
    <property type="protein sequence ID" value="CAI9085699.1"/>
    <property type="molecule type" value="Genomic_DNA"/>
</dbReference>
<protein>
    <submittedName>
        <fullName evidence="1">Uncharacterized protein</fullName>
    </submittedName>
</protein>
<proteinExistence type="predicted"/>
<name>A0ABM9IDE2_9BACT</name>
<evidence type="ECO:0000313" key="2">
    <source>
        <dbReference type="Proteomes" id="UP001161497"/>
    </source>
</evidence>
<evidence type="ECO:0000313" key="1">
    <source>
        <dbReference type="EMBL" id="CAI9085699.1"/>
    </source>
</evidence>
<gene>
    <name evidence="1" type="ORF">MFUM_1347</name>
</gene>